<dbReference type="EnsemblMetazoa" id="tetur08g01920.1">
    <property type="protein sequence ID" value="tetur08g01920.1"/>
    <property type="gene ID" value="tetur08g01920"/>
</dbReference>
<dbReference type="AlphaFoldDB" id="T1KAV7"/>
<dbReference type="KEGG" id="tut:107362379"/>
<reference evidence="3" key="1">
    <citation type="submission" date="2011-08" db="EMBL/GenBank/DDBJ databases">
        <authorList>
            <person name="Rombauts S."/>
        </authorList>
    </citation>
    <scope>NUCLEOTIDE SEQUENCE</scope>
    <source>
        <strain evidence="3">London</strain>
    </source>
</reference>
<accession>T1KAV7</accession>
<evidence type="ECO:0000256" key="1">
    <source>
        <dbReference type="SAM" id="Phobius"/>
    </source>
</evidence>
<dbReference type="PANTHER" id="PTHR12840">
    <property type="entry name" value="NADH-UBIQUINONE OXIDOREDUCTASE ASHI SUBUNIT"/>
    <property type="match status" value="1"/>
</dbReference>
<protein>
    <recommendedName>
        <fullName evidence="4">NADH dehydrogenase [ubiquinone] 1 beta subcomplex subunit 8, mitochondrial</fullName>
    </recommendedName>
</protein>
<proteinExistence type="predicted"/>
<organism evidence="2 3">
    <name type="scientific">Tetranychus urticae</name>
    <name type="common">Two-spotted spider mite</name>
    <dbReference type="NCBI Taxonomy" id="32264"/>
    <lineage>
        <taxon>Eukaryota</taxon>
        <taxon>Metazoa</taxon>
        <taxon>Ecdysozoa</taxon>
        <taxon>Arthropoda</taxon>
        <taxon>Chelicerata</taxon>
        <taxon>Arachnida</taxon>
        <taxon>Acari</taxon>
        <taxon>Acariformes</taxon>
        <taxon>Trombidiformes</taxon>
        <taxon>Prostigmata</taxon>
        <taxon>Eleutherengona</taxon>
        <taxon>Raphignathae</taxon>
        <taxon>Tetranychoidea</taxon>
        <taxon>Tetranychidae</taxon>
        <taxon>Tetranychus</taxon>
    </lineage>
</organism>
<keyword evidence="1" id="KW-0472">Membrane</keyword>
<dbReference type="PANTHER" id="PTHR12840:SF1">
    <property type="entry name" value="NADH DEHYDROGENASE [UBIQUINONE] 1 BETA SUBCOMPLEX SUBUNIT 8, MITOCHONDRIAL"/>
    <property type="match status" value="1"/>
</dbReference>
<evidence type="ECO:0008006" key="4">
    <source>
        <dbReference type="Google" id="ProtNLM"/>
    </source>
</evidence>
<dbReference type="EMBL" id="CAEY01001943">
    <property type="status" value="NOT_ANNOTATED_CDS"/>
    <property type="molecule type" value="Genomic_DNA"/>
</dbReference>
<keyword evidence="3" id="KW-1185">Reference proteome</keyword>
<dbReference type="OrthoDB" id="2014058at2759"/>
<keyword evidence="1" id="KW-1133">Transmembrane helix</keyword>
<dbReference type="InterPro" id="IPR008699">
    <property type="entry name" value="NDUFB8"/>
</dbReference>
<dbReference type="GO" id="GO:0005739">
    <property type="term" value="C:mitochondrion"/>
    <property type="evidence" value="ECO:0007669"/>
    <property type="project" value="InterPro"/>
</dbReference>
<dbReference type="STRING" id="32264.T1KAV7"/>
<feature type="transmembrane region" description="Helical" evidence="1">
    <location>
        <begin position="127"/>
        <end position="144"/>
    </location>
</feature>
<sequence>MAHAVASILCRNLSRLRINPALTALQIHKNYSDSSLWKPGPPPVTEEQRRAAAAKYNLIPEDYDVWDEKEGYGDYPKFQAAGFDARDPFDDYDDEYDRYFYGEPVHIDSILWGPAGMNPDWQSYKPAWYYPLMSFGFVFTWILLDSILDYYDIRINGAVKPKQYPGADKVHYTFDPAYD</sequence>
<evidence type="ECO:0000313" key="2">
    <source>
        <dbReference type="EnsemblMetazoa" id="tetur08g01920.1"/>
    </source>
</evidence>
<evidence type="ECO:0000313" key="3">
    <source>
        <dbReference type="Proteomes" id="UP000015104"/>
    </source>
</evidence>
<dbReference type="Proteomes" id="UP000015104">
    <property type="component" value="Unassembled WGS sequence"/>
</dbReference>
<name>T1KAV7_TETUR</name>
<dbReference type="OMA" id="RNHWNYQ"/>
<keyword evidence="1" id="KW-0812">Transmembrane</keyword>
<gene>
    <name evidence="2" type="primary">107362379</name>
</gene>
<dbReference type="eggNOG" id="KOG4040">
    <property type="taxonomic scope" value="Eukaryota"/>
</dbReference>
<dbReference type="HOGENOM" id="CLU_108654_0_0_1"/>
<reference evidence="2" key="2">
    <citation type="submission" date="2015-06" db="UniProtKB">
        <authorList>
            <consortium name="EnsemblMetazoa"/>
        </authorList>
    </citation>
    <scope>IDENTIFICATION</scope>
</reference>
<dbReference type="Pfam" id="PF05821">
    <property type="entry name" value="NDUF_B8"/>
    <property type="match status" value="1"/>
</dbReference>